<gene>
    <name evidence="2" type="ORF">PVE_R2G0946</name>
</gene>
<accession>A0A1D3K9V0</accession>
<proteinExistence type="predicted"/>
<feature type="domain" description="Autotransporter" evidence="1">
    <location>
        <begin position="628"/>
        <end position="899"/>
    </location>
</feature>
<dbReference type="InterPro" id="IPR005546">
    <property type="entry name" value="Autotransporte_beta"/>
</dbReference>
<dbReference type="Gene3D" id="2.40.128.130">
    <property type="entry name" value="Autotransporter beta-domain"/>
    <property type="match status" value="1"/>
</dbReference>
<dbReference type="Proteomes" id="UP000245431">
    <property type="component" value="Chromosome PVE_r2"/>
</dbReference>
<dbReference type="GO" id="GO:0019867">
    <property type="term" value="C:outer membrane"/>
    <property type="evidence" value="ECO:0007669"/>
    <property type="project" value="InterPro"/>
</dbReference>
<evidence type="ECO:0000259" key="1">
    <source>
        <dbReference type="PROSITE" id="PS51208"/>
    </source>
</evidence>
<dbReference type="EMBL" id="LT599584">
    <property type="protein sequence ID" value="SBW84971.1"/>
    <property type="molecule type" value="Genomic_DNA"/>
</dbReference>
<name>A0A1D3K9V0_PSEVE</name>
<dbReference type="InterPro" id="IPR006315">
    <property type="entry name" value="OM_autotransptr_brl_dom"/>
</dbReference>
<reference evidence="3" key="1">
    <citation type="submission" date="2016-07" db="EMBL/GenBank/DDBJ databases">
        <authorList>
            <person name="Florea S."/>
            <person name="Webb J.S."/>
            <person name="Jaromczyk J."/>
            <person name="Schardl C.L."/>
        </authorList>
    </citation>
    <scope>NUCLEOTIDE SEQUENCE [LARGE SCALE GENOMIC DNA]</scope>
    <source>
        <strain evidence="3">1YdBTEX2</strain>
    </source>
</reference>
<evidence type="ECO:0000313" key="2">
    <source>
        <dbReference type="EMBL" id="SBW84971.1"/>
    </source>
</evidence>
<sequence length="899" mass="92164">MILAVMLYSAASVRSNFEPLRTPHLPHYARIQHVSRHTLSKTFLALAISAASASAMAVPADLNKDVSGASEVAYSRVSYDNVTLAGTANRDANQDGTGFKGATITGDLTNNANVSAHGQFVDALDLDSSDDGDAVPTTVGGNLTNNGNFDLSGVAPVGIVTDGATIGGNFVNNGNITLTGTDNTIDSDTPRAIELGNTQIGGDVINTGKLSVSGTGSKGIYAFTSVGTSNLGTIGKDVINKGSIAVSGNDSAGISLDKINFGHDVINEGTIAGSGSNTSGIVIHSLNFNALNNIGTIQVSGDNAAGIRIVDSLAPEVKTATNGIINTGNIISTGTGISVESVNYDPSVGGDDNANNVFVIHQNGGSIVGGEKSINGNFQTRLEWTAGSITGDMEGLNLVQVDGNGTFNGKQIEAFLVDVNTGTLYLASTSTSFTGDLNVASAGTLQLRVSDQTNPATPILNVAGNATFASGSKIGVTANPGDFTGNSQGTTYTLVKAGTLTDNGLSVVSSSALLNITGFNVSGDQVTATVTGKSGSTVADLITKMGASGNASRAIRPFTDSVLSKLDANDKVFKAFANADEQQLARLAEQLSPNVNGGSTQAALGGQSLVSNALNGRNAEVRGMSSGDVLKDTGVWVKGLYSDADQGSRDGVAGYNAYSNGIVIGADGKLTPDLTLGLAYSYINSKVNGLYNQTDVDAYALTAYGSWNQGPAFVDGSVTIGKNENTSKRDVADTVAKGDYDSDLFGINVLGGYGFNFDNGFLVEPRAALRYSNLKIDGYTEKNSSAALSVGGQRIEVGEIGGGVRVAKDFSFMSGTLKPSATAMAYHDFIGDKANTTSTYTLGGSPFVSSGASTARNSLELGLGADYSIGAITVGASYSYLKKTDFNADTFTVKARYDF</sequence>
<dbReference type="AlphaFoldDB" id="A0A1D3K9V0"/>
<dbReference type="SUPFAM" id="SSF103515">
    <property type="entry name" value="Autotransporter"/>
    <property type="match status" value="1"/>
</dbReference>
<evidence type="ECO:0000313" key="3">
    <source>
        <dbReference type="Proteomes" id="UP000245431"/>
    </source>
</evidence>
<dbReference type="SMART" id="SM00869">
    <property type="entry name" value="Autotransporter"/>
    <property type="match status" value="1"/>
</dbReference>
<dbReference type="NCBIfam" id="TIGR01414">
    <property type="entry name" value="autotrans_barl"/>
    <property type="match status" value="1"/>
</dbReference>
<protein>
    <submittedName>
        <fullName evidence="2">Autotransporter</fullName>
    </submittedName>
</protein>
<dbReference type="PROSITE" id="PS51208">
    <property type="entry name" value="AUTOTRANSPORTER"/>
    <property type="match status" value="1"/>
</dbReference>
<dbReference type="Pfam" id="PF03797">
    <property type="entry name" value="Autotransporter"/>
    <property type="match status" value="1"/>
</dbReference>
<organism evidence="2 3">
    <name type="scientific">Pseudomonas veronii 1YdBTEX2</name>
    <dbReference type="NCBI Taxonomy" id="1295141"/>
    <lineage>
        <taxon>Bacteria</taxon>
        <taxon>Pseudomonadati</taxon>
        <taxon>Pseudomonadota</taxon>
        <taxon>Gammaproteobacteria</taxon>
        <taxon>Pseudomonadales</taxon>
        <taxon>Pseudomonadaceae</taxon>
        <taxon>Pseudomonas</taxon>
    </lineage>
</organism>
<dbReference type="InterPro" id="IPR036709">
    <property type="entry name" value="Autotransporte_beta_dom_sf"/>
</dbReference>